<reference evidence="5" key="1">
    <citation type="journal article" date="2008" name="Nat. Genet.">
        <title>The Pristionchus pacificus genome provides a unique perspective on nematode lifestyle and parasitism.</title>
        <authorList>
            <person name="Dieterich C."/>
            <person name="Clifton S.W."/>
            <person name="Schuster L.N."/>
            <person name="Chinwalla A."/>
            <person name="Delehaunty K."/>
            <person name="Dinkelacker I."/>
            <person name="Fulton L."/>
            <person name="Fulton R."/>
            <person name="Godfrey J."/>
            <person name="Minx P."/>
            <person name="Mitreva M."/>
            <person name="Roeseler W."/>
            <person name="Tian H."/>
            <person name="Witte H."/>
            <person name="Yang S.P."/>
            <person name="Wilson R.K."/>
            <person name="Sommer R.J."/>
        </authorList>
    </citation>
    <scope>NUCLEOTIDE SEQUENCE [LARGE SCALE GENOMIC DNA]</scope>
    <source>
        <strain evidence="5">PS312</strain>
    </source>
</reference>
<dbReference type="Pfam" id="PF12146">
    <property type="entry name" value="Hydrolase_4"/>
    <property type="match status" value="1"/>
</dbReference>
<proteinExistence type="predicted"/>
<dbReference type="AlphaFoldDB" id="A0A2A6BZ20"/>
<dbReference type="InterPro" id="IPR022742">
    <property type="entry name" value="Hydrolase_4"/>
</dbReference>
<dbReference type="SUPFAM" id="SSF53474">
    <property type="entry name" value="alpha/beta-Hydrolases"/>
    <property type="match status" value="1"/>
</dbReference>
<feature type="domain" description="Serine aminopeptidase S33" evidence="3">
    <location>
        <begin position="225"/>
        <end position="329"/>
    </location>
</feature>
<dbReference type="PANTHER" id="PTHR12277:SF194">
    <property type="entry name" value="FI04476P"/>
    <property type="match status" value="1"/>
</dbReference>
<dbReference type="Gene3D" id="3.40.50.1820">
    <property type="entry name" value="alpha/beta hydrolase"/>
    <property type="match status" value="1"/>
</dbReference>
<gene>
    <name evidence="4" type="primary">WBGene00102473</name>
</gene>
<keyword evidence="2" id="KW-0472">Membrane</keyword>
<evidence type="ECO:0000313" key="4">
    <source>
        <dbReference type="EnsemblMetazoa" id="PPA12919.1"/>
    </source>
</evidence>
<dbReference type="InterPro" id="IPR029058">
    <property type="entry name" value="AB_hydrolase_fold"/>
</dbReference>
<feature type="transmembrane region" description="Helical" evidence="2">
    <location>
        <begin position="112"/>
        <end position="135"/>
    </location>
</feature>
<keyword evidence="2" id="KW-1133">Transmembrane helix</keyword>
<dbReference type="EnsemblMetazoa" id="PPA12919.1">
    <property type="protein sequence ID" value="PPA12919.1"/>
    <property type="gene ID" value="WBGene00102473"/>
</dbReference>
<name>A0A2A6BZ20_PRIPA</name>
<evidence type="ECO:0000259" key="3">
    <source>
        <dbReference type="Pfam" id="PF12146"/>
    </source>
</evidence>
<dbReference type="GO" id="GO:0052651">
    <property type="term" value="P:monoacylglycerol catabolic process"/>
    <property type="evidence" value="ECO:0000318"/>
    <property type="project" value="GO_Central"/>
</dbReference>
<reference evidence="4" key="2">
    <citation type="submission" date="2022-06" db="UniProtKB">
        <authorList>
            <consortium name="EnsemblMetazoa"/>
        </authorList>
    </citation>
    <scope>IDENTIFICATION</scope>
    <source>
        <strain evidence="4">PS312</strain>
    </source>
</reference>
<dbReference type="GO" id="GO:0006660">
    <property type="term" value="P:phosphatidylserine catabolic process"/>
    <property type="evidence" value="ECO:0000318"/>
    <property type="project" value="GO_Central"/>
</dbReference>
<feature type="region of interest" description="Disordered" evidence="1">
    <location>
        <begin position="23"/>
        <end position="48"/>
    </location>
</feature>
<evidence type="ECO:0000313" key="5">
    <source>
        <dbReference type="Proteomes" id="UP000005239"/>
    </source>
</evidence>
<dbReference type="PANTHER" id="PTHR12277">
    <property type="entry name" value="ALPHA/BETA HYDROLASE DOMAIN-CONTAINING PROTEIN"/>
    <property type="match status" value="1"/>
</dbReference>
<dbReference type="GO" id="GO:0004622">
    <property type="term" value="F:phosphatidylcholine lysophospholipase activity"/>
    <property type="evidence" value="ECO:0000318"/>
    <property type="project" value="GO_Central"/>
</dbReference>
<evidence type="ECO:0000256" key="1">
    <source>
        <dbReference type="SAM" id="MobiDB-lite"/>
    </source>
</evidence>
<keyword evidence="5" id="KW-1185">Reference proteome</keyword>
<dbReference type="GO" id="GO:0047372">
    <property type="term" value="F:monoacylglycerol lipase activity"/>
    <property type="evidence" value="ECO:0000318"/>
    <property type="project" value="GO_Central"/>
</dbReference>
<organism evidence="4 5">
    <name type="scientific">Pristionchus pacificus</name>
    <name type="common">Parasitic nematode worm</name>
    <dbReference type="NCBI Taxonomy" id="54126"/>
    <lineage>
        <taxon>Eukaryota</taxon>
        <taxon>Metazoa</taxon>
        <taxon>Ecdysozoa</taxon>
        <taxon>Nematoda</taxon>
        <taxon>Chromadorea</taxon>
        <taxon>Rhabditida</taxon>
        <taxon>Rhabditina</taxon>
        <taxon>Diplogasteromorpha</taxon>
        <taxon>Diplogasteroidea</taxon>
        <taxon>Neodiplogasteridae</taxon>
        <taxon>Pristionchus</taxon>
    </lineage>
</organism>
<dbReference type="Proteomes" id="UP000005239">
    <property type="component" value="Unassembled WGS sequence"/>
</dbReference>
<accession>A0A8R1UAA9</accession>
<accession>A0A2A6BZ20</accession>
<evidence type="ECO:0000256" key="2">
    <source>
        <dbReference type="SAM" id="Phobius"/>
    </source>
</evidence>
<protein>
    <submittedName>
        <fullName evidence="4">2-arachidonoylglycerol hydrolase ABHD12</fullName>
    </submittedName>
</protein>
<sequence length="473" mass="53156">MPVWLTTRAIGVGMIHASNLHTPLPSGEVDRLTKRRRSRHGTEGESGQATYRNAAAGRFRVHRGKPHPVRDTASARVRGELLAEMGARSRYFLLPPDVEHPGRVCFWRVVRVSAVSALLPILSICIGGPVLIYFFPNLMQHLFFLNFRRMPMTDYDNVTSNGVKTAGRSFHLQGEEGRIGAWHMLPQSLADTAPLSEAEMEALLADPLYPVVLYAHGNSFDRTIAHRCELYNVLTAMGYQVVSFDYRGYGDSEGSPTEGGIVNDTRVVYDYVRMHSKDNAVVVWGHSMGTGVCTRLTKELSLARNAPAGLVLESPFNNLRDAVMNHPFSIPIRWMTRGMIDRFVLNPLKSVGLVMESDERITHITCPILILHAEDDHIIPVKLGRALKDAAASSNRDVEYVEFPKAREFAHKFIYTAPELPEIQVCVSLSQQQHLAVFLEDGRVVPCGTADILQSRYRRDWRMTSAHDRRHYC</sequence>
<dbReference type="GO" id="GO:0005789">
    <property type="term" value="C:endoplasmic reticulum membrane"/>
    <property type="evidence" value="ECO:0000318"/>
    <property type="project" value="GO_Central"/>
</dbReference>
<keyword evidence="2" id="KW-0812">Transmembrane</keyword>